<dbReference type="GO" id="GO:0051301">
    <property type="term" value="P:cell division"/>
    <property type="evidence" value="ECO:0007669"/>
    <property type="project" value="UniProtKB-KW"/>
</dbReference>
<dbReference type="OrthoDB" id="1466667at2"/>
<dbReference type="RefSeq" id="WP_078668853.1">
    <property type="nucleotide sequence ID" value="NZ_FUWZ01000002.1"/>
</dbReference>
<protein>
    <submittedName>
        <fullName evidence="3">Cell division protein FtsQ</fullName>
    </submittedName>
</protein>
<keyword evidence="2" id="KW-1133">Transmembrane helix</keyword>
<gene>
    <name evidence="3" type="ORF">SAMN04488128_102284</name>
</gene>
<keyword evidence="4" id="KW-1185">Reference proteome</keyword>
<evidence type="ECO:0000256" key="1">
    <source>
        <dbReference type="SAM" id="MobiDB-lite"/>
    </source>
</evidence>
<organism evidence="3 4">
    <name type="scientific">Chitinophaga eiseniae</name>
    <dbReference type="NCBI Taxonomy" id="634771"/>
    <lineage>
        <taxon>Bacteria</taxon>
        <taxon>Pseudomonadati</taxon>
        <taxon>Bacteroidota</taxon>
        <taxon>Chitinophagia</taxon>
        <taxon>Chitinophagales</taxon>
        <taxon>Chitinophagaceae</taxon>
        <taxon>Chitinophaga</taxon>
    </lineage>
</organism>
<feature type="region of interest" description="Disordered" evidence="1">
    <location>
        <begin position="281"/>
        <end position="370"/>
    </location>
</feature>
<evidence type="ECO:0000313" key="3">
    <source>
        <dbReference type="EMBL" id="SKA01135.1"/>
    </source>
</evidence>
<reference evidence="4" key="1">
    <citation type="submission" date="2017-02" db="EMBL/GenBank/DDBJ databases">
        <authorList>
            <person name="Varghese N."/>
            <person name="Submissions S."/>
        </authorList>
    </citation>
    <scope>NUCLEOTIDE SEQUENCE [LARGE SCALE GENOMIC DNA]</scope>
    <source>
        <strain evidence="4">DSM 22224</strain>
    </source>
</reference>
<name>A0A1T4QBR1_9BACT</name>
<sequence>MAKTTTILKRLGALLLWVTAVTGFIILLVAANNDKESGVCKGIQVKFEGKDDNFFIEAKDIRSLLTKDKALNPVGKPIRDINIRTLEAVADQDPWVKNAEIYFNSKQELHIKVTQREPVARVFTFSGNSFYLDEAAERIPVSSRYAARVPVFTGFPTDADKLQRTDSLLAAQIVDMGRFIGKDAFWMAQVEQLMITTDRKFEFIPKLGDQVIVFGEGADIEKKFTKLLAFYKEGLNKVGWNNYSRINIAFENEVVCTRKDGVPPLQPAIPKDTVRQLVADEPPIAESEDSAEKTTAVKPPEHPTVAAKPAEKPAARTVVKPAAAHKDKATAKAPAKKTKTEKATPPKQQPKAVYKPGNKSVNTSKKQTTP</sequence>
<feature type="transmembrane region" description="Helical" evidence="2">
    <location>
        <begin position="12"/>
        <end position="31"/>
    </location>
</feature>
<proteinExistence type="predicted"/>
<dbReference type="STRING" id="634771.SAMN04488128_102284"/>
<dbReference type="Proteomes" id="UP000190367">
    <property type="component" value="Unassembled WGS sequence"/>
</dbReference>
<evidence type="ECO:0000256" key="2">
    <source>
        <dbReference type="SAM" id="Phobius"/>
    </source>
</evidence>
<evidence type="ECO:0000313" key="4">
    <source>
        <dbReference type="Proteomes" id="UP000190367"/>
    </source>
</evidence>
<keyword evidence="2" id="KW-0812">Transmembrane</keyword>
<feature type="compositionally biased region" description="Polar residues" evidence="1">
    <location>
        <begin position="359"/>
        <end position="370"/>
    </location>
</feature>
<accession>A0A1T4QBR1</accession>
<dbReference type="AlphaFoldDB" id="A0A1T4QBR1"/>
<keyword evidence="3" id="KW-0131">Cell cycle</keyword>
<keyword evidence="2" id="KW-0472">Membrane</keyword>
<keyword evidence="3" id="KW-0132">Cell division</keyword>
<dbReference type="EMBL" id="FUWZ01000002">
    <property type="protein sequence ID" value="SKA01135.1"/>
    <property type="molecule type" value="Genomic_DNA"/>
</dbReference>